<name>A0A1E7NF87_KITAU</name>
<evidence type="ECO:0008006" key="4">
    <source>
        <dbReference type="Google" id="ProtNLM"/>
    </source>
</evidence>
<organism evidence="2 3">
    <name type="scientific">Kitasatospora aureofaciens</name>
    <name type="common">Streptomyces aureofaciens</name>
    <dbReference type="NCBI Taxonomy" id="1894"/>
    <lineage>
        <taxon>Bacteria</taxon>
        <taxon>Bacillati</taxon>
        <taxon>Actinomycetota</taxon>
        <taxon>Actinomycetes</taxon>
        <taxon>Kitasatosporales</taxon>
        <taxon>Streptomycetaceae</taxon>
        <taxon>Kitasatospora</taxon>
    </lineage>
</organism>
<protein>
    <recommendedName>
        <fullName evidence="4">Secreted protein</fullName>
    </recommendedName>
</protein>
<dbReference type="Proteomes" id="UP000037395">
    <property type="component" value="Unassembled WGS sequence"/>
</dbReference>
<feature type="chain" id="PRO_5009199169" description="Secreted protein" evidence="1">
    <location>
        <begin position="28"/>
        <end position="74"/>
    </location>
</feature>
<evidence type="ECO:0000313" key="2">
    <source>
        <dbReference type="EMBL" id="OEV39369.1"/>
    </source>
</evidence>
<comment type="caution">
    <text evidence="2">The sequence shown here is derived from an EMBL/GenBank/DDBJ whole genome shotgun (WGS) entry which is preliminary data.</text>
</comment>
<proteinExistence type="predicted"/>
<keyword evidence="3" id="KW-1185">Reference proteome</keyword>
<sequence length="74" mass="8041">MTVTQRLTTVAVLAAAAFALGGVPAFAIEHVRHLDPPVTALQCEEGRGFVAADIRTRREFCVGGEFNDHFVAWE</sequence>
<feature type="signal peptide" evidence="1">
    <location>
        <begin position="1"/>
        <end position="27"/>
    </location>
</feature>
<accession>A0A1E7NF87</accession>
<evidence type="ECO:0000313" key="3">
    <source>
        <dbReference type="Proteomes" id="UP000037395"/>
    </source>
</evidence>
<keyword evidence="1" id="KW-0732">Signal</keyword>
<evidence type="ECO:0000256" key="1">
    <source>
        <dbReference type="SAM" id="SignalP"/>
    </source>
</evidence>
<dbReference type="EMBL" id="JPRF03000001">
    <property type="protein sequence ID" value="OEV39369.1"/>
    <property type="molecule type" value="Genomic_DNA"/>
</dbReference>
<dbReference type="AlphaFoldDB" id="A0A1E7NF87"/>
<gene>
    <name evidence="2" type="ORF">HS99_0001280</name>
</gene>
<dbReference type="OrthoDB" id="9966215at2"/>
<dbReference type="RefSeq" id="WP_030556016.1">
    <property type="nucleotide sequence ID" value="NZ_JBEZYM010000057.1"/>
</dbReference>
<reference evidence="2" key="1">
    <citation type="submission" date="2016-08" db="EMBL/GenBank/DDBJ databases">
        <title>Sequencing, Assembly and Comparative Genomics of S. aureofaciens ATCC 10762.</title>
        <authorList>
            <person name="Gradnigo J.S."/>
            <person name="Johnson N."/>
            <person name="Somerville G.A."/>
        </authorList>
    </citation>
    <scope>NUCLEOTIDE SEQUENCE [LARGE SCALE GENOMIC DNA]</scope>
    <source>
        <strain evidence="2">ATCC 10762</strain>
    </source>
</reference>